<accession>W6K1V8</accession>
<feature type="domain" description="HTH tetR-type" evidence="5">
    <location>
        <begin position="11"/>
        <end position="71"/>
    </location>
</feature>
<dbReference type="PANTHER" id="PTHR30055">
    <property type="entry name" value="HTH-TYPE TRANSCRIPTIONAL REGULATOR RUTR"/>
    <property type="match status" value="1"/>
</dbReference>
<keyword evidence="3" id="KW-0804">Transcription</keyword>
<dbReference type="InterPro" id="IPR001647">
    <property type="entry name" value="HTH_TetR"/>
</dbReference>
<gene>
    <name evidence="6" type="ORF">BN11_5010006</name>
</gene>
<dbReference type="Gene3D" id="1.10.357.10">
    <property type="entry name" value="Tetracycline Repressor, domain 2"/>
    <property type="match status" value="1"/>
</dbReference>
<dbReference type="EMBL" id="CAJA01000448">
    <property type="protein sequence ID" value="CCH75066.1"/>
    <property type="molecule type" value="Genomic_DNA"/>
</dbReference>
<dbReference type="RefSeq" id="WP_048702132.1">
    <property type="nucleotide sequence ID" value="NZ_HG764815.1"/>
</dbReference>
<dbReference type="InterPro" id="IPR050109">
    <property type="entry name" value="HTH-type_TetR-like_transc_reg"/>
</dbReference>
<evidence type="ECO:0000313" key="6">
    <source>
        <dbReference type="EMBL" id="CCH75066.1"/>
    </source>
</evidence>
<dbReference type="OrthoDB" id="329481at2"/>
<evidence type="ECO:0000256" key="1">
    <source>
        <dbReference type="ARBA" id="ARBA00023015"/>
    </source>
</evidence>
<evidence type="ECO:0000259" key="5">
    <source>
        <dbReference type="PROSITE" id="PS50977"/>
    </source>
</evidence>
<sequence>MSTTPHRRRPSLDRDTVIRAAIDLADAEGLEAVSMRRVSQALGVVPMALYKHVSDKEDLVDGMVDAVVSSFPAPPPEVAYAVGPSWQQAVRLRVAGARSALVSHPWLRRTLETRTRRTATVLAHMEAVSAAFLSGGLSPDLTHHAMHALGTRIWGFSPELFDESRSGPTPTRHTGAAPQPSDYPSILAIAADAKARRPDATGCDEDFEFSFAFELILGAVDRLHATGWSSADPLPGASR</sequence>
<dbReference type="SUPFAM" id="SSF46689">
    <property type="entry name" value="Homeodomain-like"/>
    <property type="match status" value="1"/>
</dbReference>
<dbReference type="PROSITE" id="PS50977">
    <property type="entry name" value="HTH_TETR_2"/>
    <property type="match status" value="1"/>
</dbReference>
<dbReference type="InterPro" id="IPR009057">
    <property type="entry name" value="Homeodomain-like_sf"/>
</dbReference>
<evidence type="ECO:0000256" key="3">
    <source>
        <dbReference type="ARBA" id="ARBA00023163"/>
    </source>
</evidence>
<keyword evidence="2 4" id="KW-0238">DNA-binding</keyword>
<dbReference type="GO" id="GO:0000976">
    <property type="term" value="F:transcription cis-regulatory region binding"/>
    <property type="evidence" value="ECO:0007669"/>
    <property type="project" value="TreeGrafter"/>
</dbReference>
<name>W6K1V8_9MICO</name>
<proteinExistence type="predicted"/>
<evidence type="ECO:0000313" key="7">
    <source>
        <dbReference type="Proteomes" id="UP000035763"/>
    </source>
</evidence>
<feature type="DNA-binding region" description="H-T-H motif" evidence="4">
    <location>
        <begin position="34"/>
        <end position="53"/>
    </location>
</feature>
<dbReference type="Pfam" id="PF02909">
    <property type="entry name" value="TetR_C_1"/>
    <property type="match status" value="1"/>
</dbReference>
<dbReference type="InterPro" id="IPR004111">
    <property type="entry name" value="Repressor_TetR_C"/>
</dbReference>
<dbReference type="Proteomes" id="UP000035763">
    <property type="component" value="Unassembled WGS sequence"/>
</dbReference>
<organism evidence="6 7">
    <name type="scientific">Nostocoides australiense Ben110</name>
    <dbReference type="NCBI Taxonomy" id="1193182"/>
    <lineage>
        <taxon>Bacteria</taxon>
        <taxon>Bacillati</taxon>
        <taxon>Actinomycetota</taxon>
        <taxon>Actinomycetes</taxon>
        <taxon>Micrococcales</taxon>
        <taxon>Intrasporangiaceae</taxon>
        <taxon>Nostocoides</taxon>
    </lineage>
</organism>
<dbReference type="InterPro" id="IPR036271">
    <property type="entry name" value="Tet_transcr_reg_TetR-rel_C_sf"/>
</dbReference>
<keyword evidence="7" id="KW-1185">Reference proteome</keyword>
<dbReference type="GO" id="GO:0045892">
    <property type="term" value="P:negative regulation of DNA-templated transcription"/>
    <property type="evidence" value="ECO:0007669"/>
    <property type="project" value="InterPro"/>
</dbReference>
<dbReference type="GO" id="GO:0003700">
    <property type="term" value="F:DNA-binding transcription factor activity"/>
    <property type="evidence" value="ECO:0007669"/>
    <property type="project" value="TreeGrafter"/>
</dbReference>
<dbReference type="PANTHER" id="PTHR30055:SF151">
    <property type="entry name" value="TRANSCRIPTIONAL REGULATORY PROTEIN"/>
    <property type="match status" value="1"/>
</dbReference>
<dbReference type="AlphaFoldDB" id="W6K1V8"/>
<dbReference type="STRING" id="1193182.BN11_5010006"/>
<evidence type="ECO:0000256" key="2">
    <source>
        <dbReference type="ARBA" id="ARBA00023125"/>
    </source>
</evidence>
<reference evidence="6 7" key="1">
    <citation type="journal article" date="2013" name="ISME J.">
        <title>A metabolic model for members of the genus Tetrasphaera involved in enhanced biological phosphorus removal.</title>
        <authorList>
            <person name="Kristiansen R."/>
            <person name="Nguyen H.T.T."/>
            <person name="Saunders A.M."/>
            <person name="Nielsen J.L."/>
            <person name="Wimmer R."/>
            <person name="Le V.Q."/>
            <person name="McIlroy S.J."/>
            <person name="Petrovski S."/>
            <person name="Seviour R.J."/>
            <person name="Calteau A."/>
            <person name="Nielsen K.L."/>
            <person name="Nielsen P.H."/>
        </authorList>
    </citation>
    <scope>NUCLEOTIDE SEQUENCE [LARGE SCALE GENOMIC DNA]</scope>
    <source>
        <strain evidence="6 7">Ben110</strain>
    </source>
</reference>
<keyword evidence="1" id="KW-0805">Transcription regulation</keyword>
<evidence type="ECO:0000256" key="4">
    <source>
        <dbReference type="PROSITE-ProRule" id="PRU00335"/>
    </source>
</evidence>
<dbReference type="Pfam" id="PF00440">
    <property type="entry name" value="TetR_N"/>
    <property type="match status" value="1"/>
</dbReference>
<comment type="caution">
    <text evidence="6">The sequence shown here is derived from an EMBL/GenBank/DDBJ whole genome shotgun (WGS) entry which is preliminary data.</text>
</comment>
<protein>
    <submittedName>
        <fullName evidence="6">Transcriptional regulator, TetR family</fullName>
    </submittedName>
</protein>
<dbReference type="SUPFAM" id="SSF48498">
    <property type="entry name" value="Tetracyclin repressor-like, C-terminal domain"/>
    <property type="match status" value="1"/>
</dbReference>